<organism evidence="3 4">
    <name type="scientific">Trachymyrmex cornetzi</name>
    <dbReference type="NCBI Taxonomy" id="471704"/>
    <lineage>
        <taxon>Eukaryota</taxon>
        <taxon>Metazoa</taxon>
        <taxon>Ecdysozoa</taxon>
        <taxon>Arthropoda</taxon>
        <taxon>Hexapoda</taxon>
        <taxon>Insecta</taxon>
        <taxon>Pterygota</taxon>
        <taxon>Neoptera</taxon>
        <taxon>Endopterygota</taxon>
        <taxon>Hymenoptera</taxon>
        <taxon>Apocrita</taxon>
        <taxon>Aculeata</taxon>
        <taxon>Formicoidea</taxon>
        <taxon>Formicidae</taxon>
        <taxon>Myrmicinae</taxon>
        <taxon>Trachymyrmex</taxon>
    </lineage>
</organism>
<name>A0A151JQ46_9HYME</name>
<dbReference type="Pfam" id="PF21789">
    <property type="entry name" value="TNP-like_RNaseH_C"/>
    <property type="match status" value="1"/>
</dbReference>
<dbReference type="Proteomes" id="UP000078492">
    <property type="component" value="Unassembled WGS sequence"/>
</dbReference>
<evidence type="ECO:0000259" key="2">
    <source>
        <dbReference type="Pfam" id="PF21789"/>
    </source>
</evidence>
<gene>
    <name evidence="3" type="ORF">ALC57_01200</name>
</gene>
<dbReference type="EMBL" id="KQ978666">
    <property type="protein sequence ID" value="KYN29364.1"/>
    <property type="molecule type" value="Genomic_DNA"/>
</dbReference>
<dbReference type="PANTHER" id="PTHR47577">
    <property type="entry name" value="THAP DOMAIN-CONTAINING PROTEIN 6"/>
    <property type="match status" value="1"/>
</dbReference>
<reference evidence="3 4" key="1">
    <citation type="submission" date="2015-09" db="EMBL/GenBank/DDBJ databases">
        <title>Trachymyrmex cornetzi WGS genome.</title>
        <authorList>
            <person name="Nygaard S."/>
            <person name="Hu H."/>
            <person name="Boomsma J."/>
            <person name="Zhang G."/>
        </authorList>
    </citation>
    <scope>NUCLEOTIDE SEQUENCE [LARGE SCALE GENOMIC DNA]</scope>
    <source>
        <strain evidence="3">Tcor2-1</strain>
        <tissue evidence="3">Whole body</tissue>
    </source>
</reference>
<feature type="domain" description="Transposable element P transposase-like RNase H C-terminal" evidence="2">
    <location>
        <begin position="218"/>
        <end position="252"/>
    </location>
</feature>
<dbReference type="AlphaFoldDB" id="A0A151JQ46"/>
<proteinExistence type="predicted"/>
<accession>A0A151JQ46</accession>
<dbReference type="InterPro" id="IPR048367">
    <property type="entry name" value="TNP-like_RNaseH_C"/>
</dbReference>
<evidence type="ECO:0000313" key="3">
    <source>
        <dbReference type="EMBL" id="KYN29364.1"/>
    </source>
</evidence>
<sequence length="289" mass="33449">VGYCDYGNSITLERNESEAKEALVFLLVSLNGKWKWPIAYFFKRSITAPILKELIETALILTAEVQISVRSINVLNAQCVEWWQNKMKVRYAAHTLSASVANAIKFLKKVGLKEFQDCDATVKFIEIIDWLFDVLNSRNPFGKDFKQPLTKNRLTYLKKVIPEKINYLFNLEAKDGTKLIKTGRRTFIYGFALALKSILEVAEDIFNERPHYKYLLTYKFSQDHAEILFGKIRSRHGFNNNPNVLQFKYAMKQILMRNDIKTNSTGLDSLELDNDPTGAVFDIVWKKKE</sequence>
<protein>
    <submittedName>
        <fullName evidence="3">THAP domain-containing protein 9</fullName>
    </submittedName>
</protein>
<dbReference type="PANTHER" id="PTHR47577:SF2">
    <property type="entry name" value="THAP DOMAIN CONTAINING 9"/>
    <property type="match status" value="1"/>
</dbReference>
<feature type="non-terminal residue" evidence="3">
    <location>
        <position position="1"/>
    </location>
</feature>
<dbReference type="Pfam" id="PF21788">
    <property type="entry name" value="TNP-like_GBD"/>
    <property type="match status" value="1"/>
</dbReference>
<evidence type="ECO:0000259" key="1">
    <source>
        <dbReference type="Pfam" id="PF21788"/>
    </source>
</evidence>
<evidence type="ECO:0000313" key="4">
    <source>
        <dbReference type="Proteomes" id="UP000078492"/>
    </source>
</evidence>
<dbReference type="InterPro" id="IPR048366">
    <property type="entry name" value="TNP-like_GBD"/>
</dbReference>
<dbReference type="STRING" id="471704.A0A151JQ46"/>
<keyword evidence="4" id="KW-1185">Reference proteome</keyword>
<feature type="domain" description="Transposable element P transposase-like GTP-binding insertion" evidence="1">
    <location>
        <begin position="68"/>
        <end position="148"/>
    </location>
</feature>